<dbReference type="EMBL" id="KN831951">
    <property type="protein sequence ID" value="KIO10827.1"/>
    <property type="molecule type" value="Genomic_DNA"/>
</dbReference>
<name>A0A0C3KMM5_PISTI</name>
<accession>A0A0C3KMM5</accession>
<dbReference type="InParanoid" id="A0A0C3KMM5"/>
<evidence type="ECO:0000313" key="3">
    <source>
        <dbReference type="Proteomes" id="UP000054217"/>
    </source>
</evidence>
<keyword evidence="3" id="KW-1185">Reference proteome</keyword>
<feature type="compositionally biased region" description="Polar residues" evidence="1">
    <location>
        <begin position="48"/>
        <end position="68"/>
    </location>
</feature>
<organism evidence="2 3">
    <name type="scientific">Pisolithus tinctorius Marx 270</name>
    <dbReference type="NCBI Taxonomy" id="870435"/>
    <lineage>
        <taxon>Eukaryota</taxon>
        <taxon>Fungi</taxon>
        <taxon>Dikarya</taxon>
        <taxon>Basidiomycota</taxon>
        <taxon>Agaricomycotina</taxon>
        <taxon>Agaricomycetes</taxon>
        <taxon>Agaricomycetidae</taxon>
        <taxon>Boletales</taxon>
        <taxon>Sclerodermatineae</taxon>
        <taxon>Pisolithaceae</taxon>
        <taxon>Pisolithus</taxon>
    </lineage>
</organism>
<dbReference type="AlphaFoldDB" id="A0A0C3KMM5"/>
<evidence type="ECO:0000313" key="2">
    <source>
        <dbReference type="EMBL" id="KIO10827.1"/>
    </source>
</evidence>
<proteinExistence type="predicted"/>
<evidence type="ECO:0000256" key="1">
    <source>
        <dbReference type="SAM" id="MobiDB-lite"/>
    </source>
</evidence>
<dbReference type="Proteomes" id="UP000054217">
    <property type="component" value="Unassembled WGS sequence"/>
</dbReference>
<gene>
    <name evidence="2" type="ORF">M404DRAFT_877547</name>
</gene>
<reference evidence="2 3" key="1">
    <citation type="submission" date="2014-04" db="EMBL/GenBank/DDBJ databases">
        <authorList>
            <consortium name="DOE Joint Genome Institute"/>
            <person name="Kuo A."/>
            <person name="Kohler A."/>
            <person name="Costa M.D."/>
            <person name="Nagy L.G."/>
            <person name="Floudas D."/>
            <person name="Copeland A."/>
            <person name="Barry K.W."/>
            <person name="Cichocki N."/>
            <person name="Veneault-Fourrey C."/>
            <person name="LaButti K."/>
            <person name="Lindquist E.A."/>
            <person name="Lipzen A."/>
            <person name="Lundell T."/>
            <person name="Morin E."/>
            <person name="Murat C."/>
            <person name="Sun H."/>
            <person name="Tunlid A."/>
            <person name="Henrissat B."/>
            <person name="Grigoriev I.V."/>
            <person name="Hibbett D.S."/>
            <person name="Martin F."/>
            <person name="Nordberg H.P."/>
            <person name="Cantor M.N."/>
            <person name="Hua S.X."/>
        </authorList>
    </citation>
    <scope>NUCLEOTIDE SEQUENCE [LARGE SCALE GENOMIC DNA]</scope>
    <source>
        <strain evidence="2 3">Marx 270</strain>
    </source>
</reference>
<feature type="region of interest" description="Disordered" evidence="1">
    <location>
        <begin position="27"/>
        <end position="68"/>
    </location>
</feature>
<reference evidence="3" key="2">
    <citation type="submission" date="2015-01" db="EMBL/GenBank/DDBJ databases">
        <title>Evolutionary Origins and Diversification of the Mycorrhizal Mutualists.</title>
        <authorList>
            <consortium name="DOE Joint Genome Institute"/>
            <consortium name="Mycorrhizal Genomics Consortium"/>
            <person name="Kohler A."/>
            <person name="Kuo A."/>
            <person name="Nagy L.G."/>
            <person name="Floudas D."/>
            <person name="Copeland A."/>
            <person name="Barry K.W."/>
            <person name="Cichocki N."/>
            <person name="Veneault-Fourrey C."/>
            <person name="LaButti K."/>
            <person name="Lindquist E.A."/>
            <person name="Lipzen A."/>
            <person name="Lundell T."/>
            <person name="Morin E."/>
            <person name="Murat C."/>
            <person name="Riley R."/>
            <person name="Ohm R."/>
            <person name="Sun H."/>
            <person name="Tunlid A."/>
            <person name="Henrissat B."/>
            <person name="Grigoriev I.V."/>
            <person name="Hibbett D.S."/>
            <person name="Martin F."/>
        </authorList>
    </citation>
    <scope>NUCLEOTIDE SEQUENCE [LARGE SCALE GENOMIC DNA]</scope>
    <source>
        <strain evidence="3">Marx 270</strain>
    </source>
</reference>
<dbReference type="HOGENOM" id="CLU_2264841_0_0_1"/>
<sequence length="103" mass="11543">MRHPRRGVLRVGGKQLFTKLMSGKVALTHYPGDRPHRRQNGAERGETNQHTTCMDTQSIDSPDLLSTSLTPTKGQLKLCSARPEERSTYVMVDYMTPNSVDIS</sequence>
<protein>
    <submittedName>
        <fullName evidence="2">Uncharacterized protein</fullName>
    </submittedName>
</protein>